<name>A0A5N6QGB9_9ROSI</name>
<sequence>MGPIEAHAGNTRTRYPKPAPECQVFQQGFSPISGVQHRRFLGEEATGKGAVSTGVLVAARGVEPKLAGVVAMGA</sequence>
<accession>A0A5N6QGB9</accession>
<gene>
    <name evidence="1" type="ORF">FH972_001891</name>
</gene>
<reference evidence="1 2" key="1">
    <citation type="submission" date="2019-06" db="EMBL/GenBank/DDBJ databases">
        <title>A chromosomal-level reference genome of Carpinus fangiana (Coryloideae, Betulaceae).</title>
        <authorList>
            <person name="Yang X."/>
            <person name="Wang Z."/>
            <person name="Zhang L."/>
            <person name="Hao G."/>
            <person name="Liu J."/>
            <person name="Yang Y."/>
        </authorList>
    </citation>
    <scope>NUCLEOTIDE SEQUENCE [LARGE SCALE GENOMIC DNA]</scope>
    <source>
        <strain evidence="1">Cfa_2016G</strain>
        <tissue evidence="1">Leaf</tissue>
    </source>
</reference>
<dbReference type="EMBL" id="CM017321">
    <property type="protein sequence ID" value="KAE7997243.1"/>
    <property type="molecule type" value="Genomic_DNA"/>
</dbReference>
<protein>
    <submittedName>
        <fullName evidence="1">Uncharacterized protein</fullName>
    </submittedName>
</protein>
<keyword evidence="2" id="KW-1185">Reference proteome</keyword>
<dbReference type="AlphaFoldDB" id="A0A5N6QGB9"/>
<evidence type="ECO:0000313" key="1">
    <source>
        <dbReference type="EMBL" id="KAE7997243.1"/>
    </source>
</evidence>
<organism evidence="1 2">
    <name type="scientific">Carpinus fangiana</name>
    <dbReference type="NCBI Taxonomy" id="176857"/>
    <lineage>
        <taxon>Eukaryota</taxon>
        <taxon>Viridiplantae</taxon>
        <taxon>Streptophyta</taxon>
        <taxon>Embryophyta</taxon>
        <taxon>Tracheophyta</taxon>
        <taxon>Spermatophyta</taxon>
        <taxon>Magnoliopsida</taxon>
        <taxon>eudicotyledons</taxon>
        <taxon>Gunneridae</taxon>
        <taxon>Pentapetalae</taxon>
        <taxon>rosids</taxon>
        <taxon>fabids</taxon>
        <taxon>Fagales</taxon>
        <taxon>Betulaceae</taxon>
        <taxon>Carpinus</taxon>
    </lineage>
</organism>
<evidence type="ECO:0000313" key="2">
    <source>
        <dbReference type="Proteomes" id="UP000327013"/>
    </source>
</evidence>
<proteinExistence type="predicted"/>
<dbReference type="Proteomes" id="UP000327013">
    <property type="component" value="Chromosome 1"/>
</dbReference>